<dbReference type="AlphaFoldDB" id="A0A127Q9E7"/>
<gene>
    <name evidence="1" type="ORF">CPter91_4379</name>
</gene>
<dbReference type="EMBL" id="CP013234">
    <property type="protein sequence ID" value="AMP06689.1"/>
    <property type="molecule type" value="Genomic_DNA"/>
</dbReference>
<sequence>MTFPPSKTLKSSRPLVMHHLMLLQGTQFAWIGRSALALERNVWSGEPKPESAARANPLFAIADLFERTPRGRLKRADKLTVLLGYPYVKHALLPWQTGLTQAADWQRYANTVFDAQDGVANPRRQVVVDPAPFGQPRLAAAADAALIEGLQTLARLHKLRLVSCSSLLSAAVQQHWSLLEDDCVLSLPQPDALECLFRKQGTWQGVCGMAVAPDAALADSVAAAAMLSKATVATESTVPLLAVTPFLPAAGQAQDAMHPVRWLGPAHPWLAGSGVQERVHGFARSQAWAGPATADGPAARQAGARNTIGGYKWGYWTADNLMEEQSKCYGAWGKQVLRHPLTCSTYSVIYFRPRLPASRRRKELR</sequence>
<evidence type="ECO:0000313" key="1">
    <source>
        <dbReference type="EMBL" id="AMP06689.1"/>
    </source>
</evidence>
<proteinExistence type="predicted"/>
<reference evidence="1 2" key="1">
    <citation type="submission" date="2015-11" db="EMBL/GenBank/DDBJ databases">
        <title>Exploring the genomic traits of fungus-feeding bacterial genus Collimonas.</title>
        <authorList>
            <person name="Song C."/>
            <person name="Schmidt R."/>
            <person name="de Jager V."/>
            <person name="Krzyzanowska D."/>
            <person name="Jongedijk E."/>
            <person name="Cankar K."/>
            <person name="Beekwilder J."/>
            <person name="van Veen A."/>
            <person name="de Boer W."/>
            <person name="van Veen J.A."/>
            <person name="Garbeva P."/>
        </authorList>
    </citation>
    <scope>NUCLEOTIDE SEQUENCE [LARGE SCALE GENOMIC DNA]</scope>
    <source>
        <strain evidence="1 2">Ter91</strain>
    </source>
</reference>
<dbReference type="OrthoDB" id="8581789at2"/>
<evidence type="ECO:0000313" key="2">
    <source>
        <dbReference type="Proteomes" id="UP000074561"/>
    </source>
</evidence>
<protein>
    <submittedName>
        <fullName evidence="1">Uncharacterized protein</fullName>
    </submittedName>
</protein>
<organism evidence="1 2">
    <name type="scientific">Collimonas pratensis</name>
    <dbReference type="NCBI Taxonomy" id="279113"/>
    <lineage>
        <taxon>Bacteria</taxon>
        <taxon>Pseudomonadati</taxon>
        <taxon>Pseudomonadota</taxon>
        <taxon>Betaproteobacteria</taxon>
        <taxon>Burkholderiales</taxon>
        <taxon>Oxalobacteraceae</taxon>
        <taxon>Collimonas</taxon>
    </lineage>
</organism>
<dbReference type="STRING" id="279113.CPter91_4379"/>
<dbReference type="RefSeq" id="WP_150119763.1">
    <property type="nucleotide sequence ID" value="NZ_CP013234.1"/>
</dbReference>
<dbReference type="Proteomes" id="UP000074561">
    <property type="component" value="Chromosome"/>
</dbReference>
<dbReference type="PATRIC" id="fig|279113.9.peg.4344"/>
<dbReference type="KEGG" id="cpra:CPter91_4379"/>
<name>A0A127Q9E7_9BURK</name>
<accession>A0A127Q9E7</accession>